<evidence type="ECO:0000256" key="1">
    <source>
        <dbReference type="SAM" id="Coils"/>
    </source>
</evidence>
<organism evidence="2 3">
    <name type="scientific">Flavobacterium hydatis</name>
    <name type="common">Cytophaga aquatilis</name>
    <dbReference type="NCBI Taxonomy" id="991"/>
    <lineage>
        <taxon>Bacteria</taxon>
        <taxon>Pseudomonadati</taxon>
        <taxon>Bacteroidota</taxon>
        <taxon>Flavobacteriia</taxon>
        <taxon>Flavobacteriales</taxon>
        <taxon>Flavobacteriaceae</taxon>
        <taxon>Flavobacterium</taxon>
    </lineage>
</organism>
<dbReference type="Proteomes" id="UP000198424">
    <property type="component" value="Unassembled WGS sequence"/>
</dbReference>
<comment type="caution">
    <text evidence="2">The sequence shown here is derived from an EMBL/GenBank/DDBJ whole genome shotgun (WGS) entry which is preliminary data.</text>
</comment>
<accession>A0ABX4BZJ5</accession>
<reference evidence="2 3" key="1">
    <citation type="submission" date="2016-11" db="EMBL/GenBank/DDBJ databases">
        <title>Whole genomes of Flavobacteriaceae.</title>
        <authorList>
            <person name="Stine C."/>
            <person name="Li C."/>
            <person name="Tadesse D."/>
        </authorList>
    </citation>
    <scope>NUCLEOTIDE SEQUENCE [LARGE SCALE GENOMIC DNA]</scope>
    <source>
        <strain evidence="2 3">ATCC 29551</strain>
    </source>
</reference>
<dbReference type="RefSeq" id="WP_051885648.1">
    <property type="nucleotide sequence ID" value="NZ_JBEWQG010000003.1"/>
</dbReference>
<evidence type="ECO:0000313" key="2">
    <source>
        <dbReference type="EMBL" id="OXA85034.1"/>
    </source>
</evidence>
<evidence type="ECO:0008006" key="4">
    <source>
        <dbReference type="Google" id="ProtNLM"/>
    </source>
</evidence>
<dbReference type="EMBL" id="MUGY01000061">
    <property type="protein sequence ID" value="OXA85034.1"/>
    <property type="molecule type" value="Genomic_DNA"/>
</dbReference>
<evidence type="ECO:0000313" key="3">
    <source>
        <dbReference type="Proteomes" id="UP000198424"/>
    </source>
</evidence>
<protein>
    <recommendedName>
        <fullName evidence="4">HTH cro/C1-type domain-containing protein</fullName>
    </recommendedName>
</protein>
<sequence length="126" mass="14408">MSVKDRLKTYIKHCGLGVSNFEKSINVSNGYVNNMSKSIGIDKLELILEKYSNLSLEWLITGKGEMLKEIPIQNENSSDLLEKIKTLEEQNDLLRENLALYKDRCEIYKEEIAELKGTPPDRSQTA</sequence>
<keyword evidence="1" id="KW-0175">Coiled coil</keyword>
<name>A0ABX4BZJ5_FLAHY</name>
<keyword evidence="3" id="KW-1185">Reference proteome</keyword>
<gene>
    <name evidence="2" type="ORF">B0A62_24705</name>
</gene>
<proteinExistence type="predicted"/>
<feature type="coiled-coil region" evidence="1">
    <location>
        <begin position="77"/>
        <end position="118"/>
    </location>
</feature>